<evidence type="ECO:0000313" key="1">
    <source>
        <dbReference type="EMBL" id="PBK87587.1"/>
    </source>
</evidence>
<dbReference type="EMBL" id="KZ293678">
    <property type="protein sequence ID" value="PBK87587.1"/>
    <property type="molecule type" value="Genomic_DNA"/>
</dbReference>
<name>A0A2H3DER1_ARMGA</name>
<sequence length="157" mass="17755">MPVTEGVQLILQYNLRSHQHYYSDNKIYDHKLQAPSGSSNEDSILSLVKAIQEIIASGTEEVGFLLRHLYCRASIHMEYLKGANTIIYAKLSQVSDVSLILVILEEISMETEWAGQEMAVYKALENGVVGNEVQEAECCYFRGGMFIHEKRLEVQVV</sequence>
<dbReference type="Proteomes" id="UP000217790">
    <property type="component" value="Unassembled WGS sequence"/>
</dbReference>
<dbReference type="OrthoDB" id="27483at2759"/>
<reference evidence="2" key="1">
    <citation type="journal article" date="2017" name="Nat. Ecol. Evol.">
        <title>Genome expansion and lineage-specific genetic innovations in the forest pathogenic fungi Armillaria.</title>
        <authorList>
            <person name="Sipos G."/>
            <person name="Prasanna A.N."/>
            <person name="Walter M.C."/>
            <person name="O'Connor E."/>
            <person name="Balint B."/>
            <person name="Krizsan K."/>
            <person name="Kiss B."/>
            <person name="Hess J."/>
            <person name="Varga T."/>
            <person name="Slot J."/>
            <person name="Riley R."/>
            <person name="Boka B."/>
            <person name="Rigling D."/>
            <person name="Barry K."/>
            <person name="Lee J."/>
            <person name="Mihaltcheva S."/>
            <person name="LaButti K."/>
            <person name="Lipzen A."/>
            <person name="Waldron R."/>
            <person name="Moloney N.M."/>
            <person name="Sperisen C."/>
            <person name="Kredics L."/>
            <person name="Vagvoelgyi C."/>
            <person name="Patrignani A."/>
            <person name="Fitzpatrick D."/>
            <person name="Nagy I."/>
            <person name="Doyle S."/>
            <person name="Anderson J.B."/>
            <person name="Grigoriev I.V."/>
            <person name="Gueldener U."/>
            <person name="Muensterkoetter M."/>
            <person name="Nagy L.G."/>
        </authorList>
    </citation>
    <scope>NUCLEOTIDE SEQUENCE [LARGE SCALE GENOMIC DNA]</scope>
    <source>
        <strain evidence="2">Ar21-2</strain>
    </source>
</reference>
<organism evidence="1 2">
    <name type="scientific">Armillaria gallica</name>
    <name type="common">Bulbous honey fungus</name>
    <name type="synonym">Armillaria bulbosa</name>
    <dbReference type="NCBI Taxonomy" id="47427"/>
    <lineage>
        <taxon>Eukaryota</taxon>
        <taxon>Fungi</taxon>
        <taxon>Dikarya</taxon>
        <taxon>Basidiomycota</taxon>
        <taxon>Agaricomycotina</taxon>
        <taxon>Agaricomycetes</taxon>
        <taxon>Agaricomycetidae</taxon>
        <taxon>Agaricales</taxon>
        <taxon>Marasmiineae</taxon>
        <taxon>Physalacriaceae</taxon>
        <taxon>Armillaria</taxon>
    </lineage>
</organism>
<dbReference type="AlphaFoldDB" id="A0A2H3DER1"/>
<protein>
    <submittedName>
        <fullName evidence="1">Uncharacterized protein</fullName>
    </submittedName>
</protein>
<gene>
    <name evidence="1" type="ORF">ARMGADRAFT_1034784</name>
</gene>
<accession>A0A2H3DER1</accession>
<keyword evidence="2" id="KW-1185">Reference proteome</keyword>
<evidence type="ECO:0000313" key="2">
    <source>
        <dbReference type="Proteomes" id="UP000217790"/>
    </source>
</evidence>
<dbReference type="InParanoid" id="A0A2H3DER1"/>
<proteinExistence type="predicted"/>